<sequence>MSMKNHKTNLRPIVGAMIMALAAPAAMAAVTPPRSQQPAGEFLQ</sequence>
<dbReference type="AlphaFoldDB" id="E6QEN1"/>
<gene>
    <name evidence="1" type="ORF">CARN5_0847</name>
</gene>
<organism evidence="1">
    <name type="scientific">mine drainage metagenome</name>
    <dbReference type="NCBI Taxonomy" id="410659"/>
    <lineage>
        <taxon>unclassified sequences</taxon>
        <taxon>metagenomes</taxon>
        <taxon>ecological metagenomes</taxon>
    </lineage>
</organism>
<reference evidence="1" key="1">
    <citation type="submission" date="2009-10" db="EMBL/GenBank/DDBJ databases">
        <title>Diversity of trophic interactions inside an arsenic-rich microbial ecosystem.</title>
        <authorList>
            <person name="Bertin P.N."/>
            <person name="Heinrich-Salmeron A."/>
            <person name="Pelletier E."/>
            <person name="Goulhen-Chollet F."/>
            <person name="Arsene-Ploetze F."/>
            <person name="Gallien S."/>
            <person name="Calteau A."/>
            <person name="Vallenet D."/>
            <person name="Casiot C."/>
            <person name="Chane-Woon-Ming B."/>
            <person name="Giloteaux L."/>
            <person name="Barakat M."/>
            <person name="Bonnefoy V."/>
            <person name="Bruneel O."/>
            <person name="Chandler M."/>
            <person name="Cleiss J."/>
            <person name="Duran R."/>
            <person name="Elbaz-Poulichet F."/>
            <person name="Fonknechten N."/>
            <person name="Lauga B."/>
            <person name="Mornico D."/>
            <person name="Ortet P."/>
            <person name="Schaeffer C."/>
            <person name="Siguier P."/>
            <person name="Alexander Thil Smith A."/>
            <person name="Van Dorsselaer A."/>
            <person name="Weissenbach J."/>
            <person name="Medigue C."/>
            <person name="Le Paslier D."/>
        </authorList>
    </citation>
    <scope>NUCLEOTIDE SEQUENCE</scope>
</reference>
<name>E6QEN1_9ZZZZ</name>
<protein>
    <submittedName>
        <fullName evidence="1">Uncharacterized protein</fullName>
    </submittedName>
</protein>
<comment type="caution">
    <text evidence="1">The sequence shown here is derived from an EMBL/GenBank/DDBJ whole genome shotgun (WGS) entry which is preliminary data.</text>
</comment>
<proteinExistence type="predicted"/>
<dbReference type="EMBL" id="CABP01000129">
    <property type="protein sequence ID" value="CBI05657.1"/>
    <property type="molecule type" value="Genomic_DNA"/>
</dbReference>
<accession>E6QEN1</accession>
<evidence type="ECO:0000313" key="1">
    <source>
        <dbReference type="EMBL" id="CBI05657.1"/>
    </source>
</evidence>